<sequence length="1031" mass="114795">MRFFKKIFPQKAFKGDNFTDNDFFPAVENGNGVAAQNMKGSRSVTNLPLPALSVKRKTTMKDIIKAQEQNGDKMDYELMRQVQFDLSTIDGEVSSIGGTSVSKKFDGFGWITGVLIRCVLCIFGATLFLRMSWIAGQGGILLGMCVIVLSCLVVILTAISMSAIATNGEIKNGGLYYLVSRSLGPEYGGAIGLIFYIANTVNASMNCVGLAEALVDILRGYGFKLIDGGINDIRIYALSVCLVLQLIIFIGTEFENKTQMLLLVSITVSILSHFVGTFLPLTEEQINAGITGYSWQVLWTNMMPDFRNDVTFITTFGVYFPAMTGIMGGANMSGDLKDPSKSIPKGTMWAIVVTTLAYAHCMLTTAATTVRDATGFSPPMFDNITNAFIPPPCRANNSCQYGLANDYQVMKMQGAWPPLIVVGIVATTLSSASGCLIGAPRVFQALCADKLFPFIEFFAKGHGKNNDPFRAYFLTFGIATAVICIGELNAIAEMITNFFLAAFAITNFACFDATLAQAPGFRPGFKYYNKWLSLFGAFLCIAIMFVLSTVMSLITLCIFGLLFLFIKHNKSHINWGSSTEANRYRKALAGLLKVTRQAEHVKNYRPQLLVLTGNPAARQALVDFSNCITKGTNLLLCGHIIPYPSSVAATSCIRKLSYRFTDWLYENKIKGFYCGVANSSLRAGVQTLLQTVGLGKMQPNIIVIGYKRRWMEDIYNDFTAFQEYAGVINDAFEADTSLCVFRNANEGLDHSAFISSETDHLFLTLPDLMLSDKNSMLADDLSRGVVPRISRPKASSAIRRMSNPNLTSLIKNNALQFPKHIARNASESISELETRKNYLSKPNYKFRTRIKSGFVDVWWLFDDGGLTLLLAYLLTDGQSFLENCKLRFFTICTDKSNEEEVRINLEKSLKKFRIHYAEVIVIVDQERELYHETLAEHEQLLMEINKEDKEPLIPEDLLQETKSKTQKFMRQREYLLEHSSASNFVIMTLPIASARIVLNPLYMLWLELLSMDMPPTLFVRGNQASVLTFYS</sequence>
<proteinExistence type="predicted"/>
<evidence type="ECO:0000313" key="1">
    <source>
        <dbReference type="Proteomes" id="UP000887576"/>
    </source>
</evidence>
<reference evidence="2" key="1">
    <citation type="submission" date="2022-11" db="UniProtKB">
        <authorList>
            <consortium name="WormBaseParasite"/>
        </authorList>
    </citation>
    <scope>IDENTIFICATION</scope>
</reference>
<dbReference type="WBParaSite" id="JU765_v2.g12124.t1">
    <property type="protein sequence ID" value="JU765_v2.g12124.t1"/>
    <property type="gene ID" value="JU765_v2.g12124"/>
</dbReference>
<protein>
    <submittedName>
        <fullName evidence="2">Uncharacterized protein</fullName>
    </submittedName>
</protein>
<accession>A0AC34Q1U6</accession>
<name>A0AC34Q1U6_9BILA</name>
<organism evidence="1 2">
    <name type="scientific">Panagrolaimus sp. JU765</name>
    <dbReference type="NCBI Taxonomy" id="591449"/>
    <lineage>
        <taxon>Eukaryota</taxon>
        <taxon>Metazoa</taxon>
        <taxon>Ecdysozoa</taxon>
        <taxon>Nematoda</taxon>
        <taxon>Chromadorea</taxon>
        <taxon>Rhabditida</taxon>
        <taxon>Tylenchina</taxon>
        <taxon>Panagrolaimomorpha</taxon>
        <taxon>Panagrolaimoidea</taxon>
        <taxon>Panagrolaimidae</taxon>
        <taxon>Panagrolaimus</taxon>
    </lineage>
</organism>
<dbReference type="Proteomes" id="UP000887576">
    <property type="component" value="Unplaced"/>
</dbReference>
<evidence type="ECO:0000313" key="2">
    <source>
        <dbReference type="WBParaSite" id="JU765_v2.g12124.t1"/>
    </source>
</evidence>